<evidence type="ECO:0000313" key="1">
    <source>
        <dbReference type="EMBL" id="MEQ2282338.1"/>
    </source>
</evidence>
<evidence type="ECO:0000313" key="2">
    <source>
        <dbReference type="Proteomes" id="UP001469553"/>
    </source>
</evidence>
<organism evidence="1 2">
    <name type="scientific">Ameca splendens</name>
    <dbReference type="NCBI Taxonomy" id="208324"/>
    <lineage>
        <taxon>Eukaryota</taxon>
        <taxon>Metazoa</taxon>
        <taxon>Chordata</taxon>
        <taxon>Craniata</taxon>
        <taxon>Vertebrata</taxon>
        <taxon>Euteleostomi</taxon>
        <taxon>Actinopterygii</taxon>
        <taxon>Neopterygii</taxon>
        <taxon>Teleostei</taxon>
        <taxon>Neoteleostei</taxon>
        <taxon>Acanthomorphata</taxon>
        <taxon>Ovalentaria</taxon>
        <taxon>Atherinomorphae</taxon>
        <taxon>Cyprinodontiformes</taxon>
        <taxon>Goodeidae</taxon>
        <taxon>Ameca</taxon>
    </lineage>
</organism>
<dbReference type="Proteomes" id="UP001469553">
    <property type="component" value="Unassembled WGS sequence"/>
</dbReference>
<dbReference type="EMBL" id="JAHRIP010008380">
    <property type="protein sequence ID" value="MEQ2282338.1"/>
    <property type="molecule type" value="Genomic_DNA"/>
</dbReference>
<comment type="caution">
    <text evidence="1">The sequence shown here is derived from an EMBL/GenBank/DDBJ whole genome shotgun (WGS) entry which is preliminary data.</text>
</comment>
<proteinExistence type="predicted"/>
<name>A0ABV0XLJ5_9TELE</name>
<reference evidence="1 2" key="1">
    <citation type="submission" date="2021-06" db="EMBL/GenBank/DDBJ databases">
        <authorList>
            <person name="Palmer J.M."/>
        </authorList>
    </citation>
    <scope>NUCLEOTIDE SEQUENCE [LARGE SCALE GENOMIC DNA]</scope>
    <source>
        <strain evidence="1 2">AS_MEX2019</strain>
        <tissue evidence="1">Muscle</tissue>
    </source>
</reference>
<gene>
    <name evidence="1" type="ORF">AMECASPLE_039492</name>
</gene>
<accession>A0ABV0XLJ5</accession>
<protein>
    <submittedName>
        <fullName evidence="1">Uncharacterized protein</fullName>
    </submittedName>
</protein>
<keyword evidence="2" id="KW-1185">Reference proteome</keyword>
<sequence>MPCMLGEEQKKEILTDSSVRDALDETYKKRLMRITSTLKLLLKLLLTAVQNLPLRGHLEADTPQNKGNFLDIMELISQLNPLIAKKEMQNIPVTQFMKCSVRNIWTNQISDV</sequence>